<feature type="region of interest" description="Disordered" evidence="11">
    <location>
        <begin position="56"/>
        <end position="87"/>
    </location>
</feature>
<keyword evidence="5 10" id="KW-0145">Chemotaxis</keyword>
<evidence type="ECO:0000256" key="8">
    <source>
        <dbReference type="ARBA" id="ARBA00022989"/>
    </source>
</evidence>
<dbReference type="InterPro" id="IPR005503">
    <property type="entry name" value="FliL"/>
</dbReference>
<comment type="similarity">
    <text evidence="3 10">Belongs to the FliL family.</text>
</comment>
<comment type="caution">
    <text evidence="12">The sequence shown here is derived from an EMBL/GenBank/DDBJ whole genome shotgun (WGS) entry which is preliminary data.</text>
</comment>
<evidence type="ECO:0000256" key="5">
    <source>
        <dbReference type="ARBA" id="ARBA00022500"/>
    </source>
</evidence>
<keyword evidence="7 10" id="KW-0283">Flagellar rotation</keyword>
<keyword evidence="4" id="KW-1003">Cell membrane</keyword>
<dbReference type="RefSeq" id="WP_373656287.1">
    <property type="nucleotide sequence ID" value="NZ_JBGUAW010000007.1"/>
</dbReference>
<comment type="subcellular location">
    <subcellularLocation>
        <location evidence="10">Cell inner membrane</location>
    </subcellularLocation>
    <subcellularLocation>
        <location evidence="2">Cell membrane</location>
        <topology evidence="2">Single-pass membrane protein</topology>
    </subcellularLocation>
</comment>
<keyword evidence="13" id="KW-1185">Reference proteome</keyword>
<keyword evidence="9 10" id="KW-0472">Membrane</keyword>
<dbReference type="Proteomes" id="UP001575181">
    <property type="component" value="Unassembled WGS sequence"/>
</dbReference>
<evidence type="ECO:0000256" key="11">
    <source>
        <dbReference type="SAM" id="MobiDB-lite"/>
    </source>
</evidence>
<dbReference type="Pfam" id="PF03748">
    <property type="entry name" value="FliL"/>
    <property type="match status" value="1"/>
</dbReference>
<keyword evidence="12" id="KW-0966">Cell projection</keyword>
<dbReference type="PANTHER" id="PTHR35091:SF2">
    <property type="entry name" value="FLAGELLAR PROTEIN FLIL"/>
    <property type="match status" value="1"/>
</dbReference>
<dbReference type="EMBL" id="JBGUAW010000007">
    <property type="protein sequence ID" value="MFA9461500.1"/>
    <property type="molecule type" value="Genomic_DNA"/>
</dbReference>
<accession>A0ABV4TVZ6</accession>
<feature type="transmembrane region" description="Helical" evidence="10">
    <location>
        <begin position="26"/>
        <end position="48"/>
    </location>
</feature>
<gene>
    <name evidence="12" type="primary">fliL</name>
    <name evidence="12" type="ORF">ACERLL_11750</name>
</gene>
<sequence>MAEEGNQNQDGELQDGEGRGGKLKPVLIALLALLVGGALGGGGAWFMLSGQASEKTAAQSGGQSGSDGSGSSTSAPPPAPSSGGKKEMYQIPGLVVNLARSDRTRYLKTSLQLELRGKSAAKRAEEMKPQLKDALLILLSNHSVEELKTMQGKYELKRQIVARLNSVLGEGMVLNTYFTEFVIQ</sequence>
<evidence type="ECO:0000313" key="13">
    <source>
        <dbReference type="Proteomes" id="UP001575181"/>
    </source>
</evidence>
<reference evidence="12 13" key="1">
    <citation type="submission" date="2024-08" db="EMBL/GenBank/DDBJ databases">
        <title>Whole-genome sequencing of halo(alkali)philic microorganisms from hypersaline lakes.</title>
        <authorList>
            <person name="Sorokin D.Y."/>
            <person name="Merkel A.Y."/>
            <person name="Messina E."/>
            <person name="Yakimov M."/>
        </authorList>
    </citation>
    <scope>NUCLEOTIDE SEQUENCE [LARGE SCALE GENOMIC DNA]</scope>
    <source>
        <strain evidence="12 13">Cl-TMA</strain>
    </source>
</reference>
<evidence type="ECO:0000256" key="3">
    <source>
        <dbReference type="ARBA" id="ARBA00008281"/>
    </source>
</evidence>
<keyword evidence="10" id="KW-0997">Cell inner membrane</keyword>
<evidence type="ECO:0000256" key="4">
    <source>
        <dbReference type="ARBA" id="ARBA00022475"/>
    </source>
</evidence>
<dbReference type="PANTHER" id="PTHR35091">
    <property type="entry name" value="FLAGELLAR PROTEIN FLIL"/>
    <property type="match status" value="1"/>
</dbReference>
<organism evidence="12 13">
    <name type="scientific">Thiohalorhabdus methylotrophus</name>
    <dbReference type="NCBI Taxonomy" id="3242694"/>
    <lineage>
        <taxon>Bacteria</taxon>
        <taxon>Pseudomonadati</taxon>
        <taxon>Pseudomonadota</taxon>
        <taxon>Gammaproteobacteria</taxon>
        <taxon>Thiohalorhabdales</taxon>
        <taxon>Thiohalorhabdaceae</taxon>
        <taxon>Thiohalorhabdus</taxon>
    </lineage>
</organism>
<evidence type="ECO:0000256" key="1">
    <source>
        <dbReference type="ARBA" id="ARBA00002254"/>
    </source>
</evidence>
<keyword evidence="6 10" id="KW-0812">Transmembrane</keyword>
<evidence type="ECO:0000256" key="6">
    <source>
        <dbReference type="ARBA" id="ARBA00022692"/>
    </source>
</evidence>
<proteinExistence type="inferred from homology"/>
<keyword evidence="12" id="KW-0969">Cilium</keyword>
<keyword evidence="8 10" id="KW-1133">Transmembrane helix</keyword>
<evidence type="ECO:0000256" key="9">
    <source>
        <dbReference type="ARBA" id="ARBA00023136"/>
    </source>
</evidence>
<comment type="function">
    <text evidence="1 10">Controls the rotational direction of flagella during chemotaxis.</text>
</comment>
<evidence type="ECO:0000256" key="7">
    <source>
        <dbReference type="ARBA" id="ARBA00022779"/>
    </source>
</evidence>
<protein>
    <recommendedName>
        <fullName evidence="10">Flagellar protein FliL</fullName>
    </recommendedName>
</protein>
<evidence type="ECO:0000256" key="10">
    <source>
        <dbReference type="RuleBase" id="RU364125"/>
    </source>
</evidence>
<name>A0ABV4TVZ6_9GAMM</name>
<evidence type="ECO:0000313" key="12">
    <source>
        <dbReference type="EMBL" id="MFA9461500.1"/>
    </source>
</evidence>
<evidence type="ECO:0000256" key="2">
    <source>
        <dbReference type="ARBA" id="ARBA00004162"/>
    </source>
</evidence>
<keyword evidence="12" id="KW-0282">Flagellum</keyword>